<keyword evidence="2" id="KW-1185">Reference proteome</keyword>
<sequence length="83" mass="9474">MSTVTITRGRHHAVPALWRQVVRNEHGRIDRGSDHAPMSPDELLQAVTQLELYEGLLRTHRGTAEQRDRLIGRVSQLRAALDR</sequence>
<gene>
    <name evidence="1" type="ORF">ACFFGN_10745</name>
</gene>
<evidence type="ECO:0000313" key="1">
    <source>
        <dbReference type="EMBL" id="MFC0624540.1"/>
    </source>
</evidence>
<dbReference type="EMBL" id="JBHLTC010000012">
    <property type="protein sequence ID" value="MFC0624540.1"/>
    <property type="molecule type" value="Genomic_DNA"/>
</dbReference>
<name>A0ABV6QIS4_9ACTN</name>
<proteinExistence type="predicted"/>
<dbReference type="RefSeq" id="WP_380046027.1">
    <property type="nucleotide sequence ID" value="NZ_JBHLTC010000012.1"/>
</dbReference>
<accession>A0ABV6QIS4</accession>
<organism evidence="1 2">
    <name type="scientific">Kribbella deserti</name>
    <dbReference type="NCBI Taxonomy" id="1926257"/>
    <lineage>
        <taxon>Bacteria</taxon>
        <taxon>Bacillati</taxon>
        <taxon>Actinomycetota</taxon>
        <taxon>Actinomycetes</taxon>
        <taxon>Propionibacteriales</taxon>
        <taxon>Kribbellaceae</taxon>
        <taxon>Kribbella</taxon>
    </lineage>
</organism>
<comment type="caution">
    <text evidence="1">The sequence shown here is derived from an EMBL/GenBank/DDBJ whole genome shotgun (WGS) entry which is preliminary data.</text>
</comment>
<protein>
    <submittedName>
        <fullName evidence="1">Uncharacterized protein</fullName>
    </submittedName>
</protein>
<dbReference type="Proteomes" id="UP001589890">
    <property type="component" value="Unassembled WGS sequence"/>
</dbReference>
<evidence type="ECO:0000313" key="2">
    <source>
        <dbReference type="Proteomes" id="UP001589890"/>
    </source>
</evidence>
<reference evidence="1 2" key="1">
    <citation type="submission" date="2024-09" db="EMBL/GenBank/DDBJ databases">
        <authorList>
            <person name="Sun Q."/>
            <person name="Mori K."/>
        </authorList>
    </citation>
    <scope>NUCLEOTIDE SEQUENCE [LARGE SCALE GENOMIC DNA]</scope>
    <source>
        <strain evidence="1 2">CGMCC 1.15906</strain>
    </source>
</reference>